<reference evidence="2 3" key="1">
    <citation type="submission" date="2019-01" db="EMBL/GenBank/DDBJ databases">
        <title>Sphingorhabdus lacus sp.nov., isolated from an oligotrophic freshwater lake.</title>
        <authorList>
            <person name="Park M."/>
        </authorList>
    </citation>
    <scope>NUCLEOTIDE SEQUENCE [LARGE SCALE GENOMIC DNA]</scope>
    <source>
        <strain evidence="2 3">IMCC26285</strain>
    </source>
</reference>
<evidence type="ECO:0000256" key="1">
    <source>
        <dbReference type="SAM" id="Phobius"/>
    </source>
</evidence>
<dbReference type="Proteomes" id="UP000471147">
    <property type="component" value="Unassembled WGS sequence"/>
</dbReference>
<evidence type="ECO:0000313" key="3">
    <source>
        <dbReference type="Proteomes" id="UP000471147"/>
    </source>
</evidence>
<keyword evidence="1" id="KW-0812">Transmembrane</keyword>
<proteinExistence type="predicted"/>
<comment type="caution">
    <text evidence="2">The sequence shown here is derived from an EMBL/GenBank/DDBJ whole genome shotgun (WGS) entry which is preliminary data.</text>
</comment>
<name>A0A6I4LX45_9SPHN</name>
<sequence>MLLISGFLLVVCAYIAGTLLWSLAVHALPLWCGGLAGLSVCSAGGGLLAALMAALAAATATIIAGQLLNGFLRSPLLRACVGLAFAMPAAIAGYHSAFGFATAFGIGEGSKVMIAMSASLYTALAAWRGTLHPRVRPRAAAPEWR</sequence>
<dbReference type="RefSeq" id="WP_160354070.1">
    <property type="nucleotide sequence ID" value="NZ_SDWJ01000002.1"/>
</dbReference>
<accession>A0A6I4LX45</accession>
<feature type="transmembrane region" description="Helical" evidence="1">
    <location>
        <begin position="80"/>
        <end position="106"/>
    </location>
</feature>
<keyword evidence="1" id="KW-1133">Transmembrane helix</keyword>
<feature type="transmembrane region" description="Helical" evidence="1">
    <location>
        <begin position="43"/>
        <end position="68"/>
    </location>
</feature>
<gene>
    <name evidence="2" type="ORF">EUU23_10475</name>
</gene>
<evidence type="ECO:0000313" key="2">
    <source>
        <dbReference type="EMBL" id="MVZ98117.1"/>
    </source>
</evidence>
<protein>
    <submittedName>
        <fullName evidence="2">Uncharacterized protein</fullName>
    </submittedName>
</protein>
<feature type="transmembrane region" description="Helical" evidence="1">
    <location>
        <begin position="112"/>
        <end position="131"/>
    </location>
</feature>
<keyword evidence="3" id="KW-1185">Reference proteome</keyword>
<organism evidence="2 3">
    <name type="scientific">Sphingorhabdus profundilacus</name>
    <dbReference type="NCBI Taxonomy" id="2509718"/>
    <lineage>
        <taxon>Bacteria</taxon>
        <taxon>Pseudomonadati</taxon>
        <taxon>Pseudomonadota</taxon>
        <taxon>Alphaproteobacteria</taxon>
        <taxon>Sphingomonadales</taxon>
        <taxon>Sphingomonadaceae</taxon>
        <taxon>Sphingorhabdus</taxon>
    </lineage>
</organism>
<dbReference type="AlphaFoldDB" id="A0A6I4LX45"/>
<dbReference type="OrthoDB" id="7219977at2"/>
<keyword evidence="1" id="KW-0472">Membrane</keyword>
<dbReference type="EMBL" id="SDWJ01000002">
    <property type="protein sequence ID" value="MVZ98117.1"/>
    <property type="molecule type" value="Genomic_DNA"/>
</dbReference>